<reference evidence="11" key="1">
    <citation type="submission" date="2015-05" db="UniProtKB">
        <authorList>
            <consortium name="EnsemblMetazoa"/>
        </authorList>
    </citation>
    <scope>IDENTIFICATION</scope>
</reference>
<dbReference type="eggNOG" id="KOG2915">
    <property type="taxonomic scope" value="Eukaryota"/>
</dbReference>
<evidence type="ECO:0000256" key="6">
    <source>
        <dbReference type="ARBA" id="ARBA00022694"/>
    </source>
</evidence>
<accession>T1HIC7</accession>
<protein>
    <recommendedName>
        <fullName evidence="2">tRNA (adenine(58)-N(1))-methyltransferase</fullName>
        <ecNumber evidence="2">2.1.1.220</ecNumber>
    </recommendedName>
</protein>
<keyword evidence="5" id="KW-0949">S-adenosyl-L-methionine</keyword>
<dbReference type="InterPro" id="IPR014816">
    <property type="entry name" value="tRNA_MeTrfase_Gcd14"/>
</dbReference>
<sequence length="176" mass="19302">MGGSPPVTGDTSDGGRFCSFSPCIEQVQKTCSTLRRAAFTEITTMECLQREINISKRSLPIASLNKIPCLLSVLQKNKDMIFLKTILISYPGQPKKHQGRTGGMDNKEEKKEINEDNNEVAGRASSKLEENKYNFVASVYANTMPGHTGYLTFATLPPSWTRQPSPCSPSPATNSP</sequence>
<dbReference type="InterPro" id="IPR029063">
    <property type="entry name" value="SAM-dependent_MTases_sf"/>
</dbReference>
<dbReference type="AlphaFoldDB" id="T1HIC7"/>
<dbReference type="GO" id="GO:0005634">
    <property type="term" value="C:nucleus"/>
    <property type="evidence" value="ECO:0007669"/>
    <property type="project" value="UniProtKB-SubCell"/>
</dbReference>
<name>T1HIC7_RHOPR</name>
<dbReference type="Gene3D" id="3.40.50.150">
    <property type="entry name" value="Vaccinia Virus protein VP39"/>
    <property type="match status" value="1"/>
</dbReference>
<keyword evidence="4" id="KW-0808">Transferase</keyword>
<dbReference type="InterPro" id="IPR049470">
    <property type="entry name" value="TRM61_C"/>
</dbReference>
<dbReference type="STRING" id="13249.T1HIC7"/>
<dbReference type="EnsemblMetazoa" id="RPRC003800-RA">
    <property type="protein sequence ID" value="RPRC003800-PA"/>
    <property type="gene ID" value="RPRC003800"/>
</dbReference>
<dbReference type="Proteomes" id="UP000015103">
    <property type="component" value="Unassembled WGS sequence"/>
</dbReference>
<evidence type="ECO:0000256" key="1">
    <source>
        <dbReference type="ARBA" id="ARBA00004123"/>
    </source>
</evidence>
<dbReference type="InParanoid" id="T1HIC7"/>
<dbReference type="SUPFAM" id="SSF53335">
    <property type="entry name" value="S-adenosyl-L-methionine-dependent methyltransferases"/>
    <property type="match status" value="1"/>
</dbReference>
<dbReference type="GO" id="GO:0160107">
    <property type="term" value="F:tRNA (adenine(58)-N1)-methyltransferase activity"/>
    <property type="evidence" value="ECO:0007669"/>
    <property type="project" value="UniProtKB-EC"/>
</dbReference>
<evidence type="ECO:0000256" key="3">
    <source>
        <dbReference type="ARBA" id="ARBA00022603"/>
    </source>
</evidence>
<dbReference type="HOGENOM" id="CLU_1527074_0_0_1"/>
<organism evidence="11 12">
    <name type="scientific">Rhodnius prolixus</name>
    <name type="common">Triatomid bug</name>
    <dbReference type="NCBI Taxonomy" id="13249"/>
    <lineage>
        <taxon>Eukaryota</taxon>
        <taxon>Metazoa</taxon>
        <taxon>Ecdysozoa</taxon>
        <taxon>Arthropoda</taxon>
        <taxon>Hexapoda</taxon>
        <taxon>Insecta</taxon>
        <taxon>Pterygota</taxon>
        <taxon>Neoptera</taxon>
        <taxon>Paraneoptera</taxon>
        <taxon>Hemiptera</taxon>
        <taxon>Heteroptera</taxon>
        <taxon>Panheteroptera</taxon>
        <taxon>Cimicomorpha</taxon>
        <taxon>Reduviidae</taxon>
        <taxon>Triatominae</taxon>
        <taxon>Rhodnius</taxon>
    </lineage>
</organism>
<feature type="domain" description="tRNA (adenine(58)-N(1))-methyltransferase catalytic subunit TRM61 C-terminal" evidence="10">
    <location>
        <begin position="12"/>
        <end position="155"/>
    </location>
</feature>
<dbReference type="PROSITE" id="PS51620">
    <property type="entry name" value="SAM_TRM61"/>
    <property type="match status" value="1"/>
</dbReference>
<comment type="subcellular location">
    <subcellularLocation>
        <location evidence="1">Nucleus</location>
    </subcellularLocation>
</comment>
<dbReference type="GO" id="GO:0030488">
    <property type="term" value="P:tRNA methylation"/>
    <property type="evidence" value="ECO:0007669"/>
    <property type="project" value="InterPro"/>
</dbReference>
<dbReference type="EMBL" id="ACPB03009371">
    <property type="status" value="NOT_ANNOTATED_CDS"/>
    <property type="molecule type" value="Genomic_DNA"/>
</dbReference>
<dbReference type="PANTHER" id="PTHR12133">
    <property type="entry name" value="TRNA (ADENINE(58)-N(1))-METHYLTRANSFERASE"/>
    <property type="match status" value="1"/>
</dbReference>
<keyword evidence="3" id="KW-0489">Methyltransferase</keyword>
<evidence type="ECO:0000256" key="5">
    <source>
        <dbReference type="ARBA" id="ARBA00022691"/>
    </source>
</evidence>
<evidence type="ECO:0000256" key="4">
    <source>
        <dbReference type="ARBA" id="ARBA00022679"/>
    </source>
</evidence>
<dbReference type="EC" id="2.1.1.220" evidence="2"/>
<keyword evidence="6" id="KW-0819">tRNA processing</keyword>
<proteinExistence type="predicted"/>
<evidence type="ECO:0000313" key="12">
    <source>
        <dbReference type="Proteomes" id="UP000015103"/>
    </source>
</evidence>
<dbReference type="VEuPathDB" id="VectorBase:RPRC003800"/>
<dbReference type="GO" id="GO:0031515">
    <property type="term" value="C:tRNA (m1A) methyltransferase complex"/>
    <property type="evidence" value="ECO:0007669"/>
    <property type="project" value="InterPro"/>
</dbReference>
<evidence type="ECO:0000256" key="2">
    <source>
        <dbReference type="ARBA" id="ARBA00012796"/>
    </source>
</evidence>
<evidence type="ECO:0000259" key="10">
    <source>
        <dbReference type="Pfam" id="PF08704"/>
    </source>
</evidence>
<evidence type="ECO:0000313" key="11">
    <source>
        <dbReference type="EnsemblMetazoa" id="RPRC003800-PA"/>
    </source>
</evidence>
<dbReference type="PANTHER" id="PTHR12133:SF2">
    <property type="entry name" value="TRNA (ADENINE(58)-N(1))-METHYLTRANSFERASE CATALYTIC SUBUNIT TRMT61A"/>
    <property type="match status" value="1"/>
</dbReference>
<keyword evidence="7" id="KW-0539">Nucleus</keyword>
<evidence type="ECO:0000256" key="8">
    <source>
        <dbReference type="ARBA" id="ARBA00048481"/>
    </source>
</evidence>
<evidence type="ECO:0000256" key="7">
    <source>
        <dbReference type="ARBA" id="ARBA00023242"/>
    </source>
</evidence>
<keyword evidence="12" id="KW-1185">Reference proteome</keyword>
<dbReference type="Pfam" id="PF08704">
    <property type="entry name" value="GCD14"/>
    <property type="match status" value="1"/>
</dbReference>
<feature type="region of interest" description="Disordered" evidence="9">
    <location>
        <begin position="93"/>
        <end position="125"/>
    </location>
</feature>
<comment type="catalytic activity">
    <reaction evidence="8">
        <text>an adenosine in mRNA + S-adenosyl-L-methionine = an N(1)-methyladenosine in mRNA + S-adenosyl-L-homocysteine + H(+)</text>
        <dbReference type="Rhea" id="RHEA:55392"/>
        <dbReference type="Rhea" id="RHEA-COMP:12414"/>
        <dbReference type="Rhea" id="RHEA-COMP:12415"/>
        <dbReference type="ChEBI" id="CHEBI:15378"/>
        <dbReference type="ChEBI" id="CHEBI:57856"/>
        <dbReference type="ChEBI" id="CHEBI:59789"/>
        <dbReference type="ChEBI" id="CHEBI:74411"/>
        <dbReference type="ChEBI" id="CHEBI:74491"/>
    </reaction>
</comment>
<feature type="compositionally biased region" description="Basic and acidic residues" evidence="9">
    <location>
        <begin position="105"/>
        <end position="114"/>
    </location>
</feature>
<evidence type="ECO:0000256" key="9">
    <source>
        <dbReference type="SAM" id="MobiDB-lite"/>
    </source>
</evidence>